<dbReference type="PANTHER" id="PTHR33223:SF3">
    <property type="match status" value="1"/>
</dbReference>
<feature type="domain" description="Retrotransposon gag" evidence="1">
    <location>
        <begin position="77"/>
        <end position="168"/>
    </location>
</feature>
<keyword evidence="3" id="KW-1185">Reference proteome</keyword>
<sequence>MEQQRSLRELNFNCELPPLCIDYPAMDMSYKLNSGVIRMLPTFQGESHENPHEHLQNLFIWCAATTGMPEEQARLRTFPLTFEGKARSWFLTLPSKSITSWKEMETVFLNKYFQRPSELTYGGESQPANNNLKRSGTNTERDTTKICASCPYHNLSEAMLIQNFYDGLLYEDRMHIDAASGGSLTLKTPEEARKLLNTMIGNIHQFNMMDEISTTRSSEKDLLPR</sequence>
<comment type="caution">
    <text evidence="2">The sequence shown here is derived from an EMBL/GenBank/DDBJ whole genome shotgun (WGS) entry which is preliminary data.</text>
</comment>
<gene>
    <name evidence="2" type="ORF">COLO4_04282</name>
</gene>
<evidence type="ECO:0000259" key="1">
    <source>
        <dbReference type="Pfam" id="PF03732"/>
    </source>
</evidence>
<name>A0A1R3KUK0_9ROSI</name>
<dbReference type="STRING" id="93759.A0A1R3KUK0"/>
<dbReference type="EMBL" id="AWUE01011290">
    <property type="protein sequence ID" value="OMP10771.1"/>
    <property type="molecule type" value="Genomic_DNA"/>
</dbReference>
<dbReference type="OrthoDB" id="999762at2759"/>
<proteinExistence type="predicted"/>
<dbReference type="Pfam" id="PF03732">
    <property type="entry name" value="Retrotrans_gag"/>
    <property type="match status" value="1"/>
</dbReference>
<dbReference type="InterPro" id="IPR005162">
    <property type="entry name" value="Retrotrans_gag_dom"/>
</dbReference>
<accession>A0A1R3KUK0</accession>
<protein>
    <submittedName>
        <fullName evidence="2">Retrotransposon gag protein</fullName>
    </submittedName>
</protein>
<evidence type="ECO:0000313" key="3">
    <source>
        <dbReference type="Proteomes" id="UP000187203"/>
    </source>
</evidence>
<dbReference type="PANTHER" id="PTHR33223">
    <property type="entry name" value="CCHC-TYPE DOMAIN-CONTAINING PROTEIN"/>
    <property type="match status" value="1"/>
</dbReference>
<organism evidence="2 3">
    <name type="scientific">Corchorus olitorius</name>
    <dbReference type="NCBI Taxonomy" id="93759"/>
    <lineage>
        <taxon>Eukaryota</taxon>
        <taxon>Viridiplantae</taxon>
        <taxon>Streptophyta</taxon>
        <taxon>Embryophyta</taxon>
        <taxon>Tracheophyta</taxon>
        <taxon>Spermatophyta</taxon>
        <taxon>Magnoliopsida</taxon>
        <taxon>eudicotyledons</taxon>
        <taxon>Gunneridae</taxon>
        <taxon>Pentapetalae</taxon>
        <taxon>rosids</taxon>
        <taxon>malvids</taxon>
        <taxon>Malvales</taxon>
        <taxon>Malvaceae</taxon>
        <taxon>Grewioideae</taxon>
        <taxon>Apeibeae</taxon>
        <taxon>Corchorus</taxon>
    </lineage>
</organism>
<dbReference type="AlphaFoldDB" id="A0A1R3KUK0"/>
<evidence type="ECO:0000313" key="2">
    <source>
        <dbReference type="EMBL" id="OMP10771.1"/>
    </source>
</evidence>
<reference evidence="3" key="1">
    <citation type="submission" date="2013-09" db="EMBL/GenBank/DDBJ databases">
        <title>Corchorus olitorius genome sequencing.</title>
        <authorList>
            <person name="Alam M."/>
            <person name="Haque M.S."/>
            <person name="Islam M.S."/>
            <person name="Emdad E.M."/>
            <person name="Islam M.M."/>
            <person name="Ahmed B."/>
            <person name="Halim A."/>
            <person name="Hossen Q.M.M."/>
            <person name="Hossain M.Z."/>
            <person name="Ahmed R."/>
            <person name="Khan M.M."/>
            <person name="Islam R."/>
            <person name="Rashid M.M."/>
            <person name="Khan S.A."/>
            <person name="Rahman M.S."/>
            <person name="Alam M."/>
            <person name="Yahiya A.S."/>
            <person name="Khan M.S."/>
            <person name="Azam M.S."/>
            <person name="Haque T."/>
            <person name="Lashkar M.Z.H."/>
            <person name="Akhand A.I."/>
            <person name="Morshed G."/>
            <person name="Roy S."/>
            <person name="Uddin K.S."/>
            <person name="Rabeya T."/>
            <person name="Hossain A.S."/>
            <person name="Chowdhury A."/>
            <person name="Snigdha A.R."/>
            <person name="Mortoza M.S."/>
            <person name="Matin S.A."/>
            <person name="Hoque S.M.E."/>
            <person name="Islam M.K."/>
            <person name="Roy D.K."/>
            <person name="Haider R."/>
            <person name="Moosa M.M."/>
            <person name="Elias S.M."/>
            <person name="Hasan A.M."/>
            <person name="Jahan S."/>
            <person name="Shafiuddin M."/>
            <person name="Mahmood N."/>
            <person name="Shommy N.S."/>
        </authorList>
    </citation>
    <scope>NUCLEOTIDE SEQUENCE [LARGE SCALE GENOMIC DNA]</scope>
    <source>
        <strain evidence="3">cv. O-4</strain>
    </source>
</reference>
<dbReference type="Proteomes" id="UP000187203">
    <property type="component" value="Unassembled WGS sequence"/>
</dbReference>